<dbReference type="InterPro" id="IPR036388">
    <property type="entry name" value="WH-like_DNA-bd_sf"/>
</dbReference>
<evidence type="ECO:0000256" key="2">
    <source>
        <dbReference type="ARBA" id="ARBA00023125"/>
    </source>
</evidence>
<name>A0A2R4XGC4_9BURK</name>
<dbReference type="Gene3D" id="1.20.120.530">
    <property type="entry name" value="GntR ligand-binding domain-like"/>
    <property type="match status" value="1"/>
</dbReference>
<dbReference type="GO" id="GO:0003677">
    <property type="term" value="F:DNA binding"/>
    <property type="evidence" value="ECO:0007669"/>
    <property type="project" value="UniProtKB-KW"/>
</dbReference>
<dbReference type="InterPro" id="IPR011711">
    <property type="entry name" value="GntR_C"/>
</dbReference>
<dbReference type="CDD" id="cd07377">
    <property type="entry name" value="WHTH_GntR"/>
    <property type="match status" value="1"/>
</dbReference>
<protein>
    <submittedName>
        <fullName evidence="5">GntR family transcriptional regulator</fullName>
    </submittedName>
</protein>
<sequence length="236" mass="26488">MSKISEQVYISLRKRIMSGDLEPGAQIKEEHLAAEMNVSRTPVRTAIQQLVSDGLLIPGEKRGAFVAQWTDRDIAEVFEIRIMLESAACGLAAANATPEQITRLRHLTDEMSHLSSLSGDQVAADLQRVNSQIHLALLEASNSARLRHAAMQFVDVPIIIGSFYLYKKPDMIRSAHHHEEIMAAIERKDRLLAEELMRVHLRSAYRTFEASRVRKTAPAISINSGDHDRSQSKQQQ</sequence>
<keyword evidence="3" id="KW-0804">Transcription</keyword>
<dbReference type="EMBL" id="CP028901">
    <property type="protein sequence ID" value="AWB32841.1"/>
    <property type="molecule type" value="Genomic_DNA"/>
</dbReference>
<keyword evidence="2" id="KW-0238">DNA-binding</keyword>
<dbReference type="AlphaFoldDB" id="A0A2R4XGC4"/>
<dbReference type="PRINTS" id="PR00035">
    <property type="entry name" value="HTHGNTR"/>
</dbReference>
<accession>A0A2R4XGC4</accession>
<dbReference type="SMART" id="SM00345">
    <property type="entry name" value="HTH_GNTR"/>
    <property type="match status" value="1"/>
</dbReference>
<dbReference type="InterPro" id="IPR036390">
    <property type="entry name" value="WH_DNA-bd_sf"/>
</dbReference>
<dbReference type="Pfam" id="PF07729">
    <property type="entry name" value="FCD"/>
    <property type="match status" value="1"/>
</dbReference>
<dbReference type="SMART" id="SM00895">
    <property type="entry name" value="FCD"/>
    <property type="match status" value="1"/>
</dbReference>
<feature type="domain" description="HTH gntR-type" evidence="4">
    <location>
        <begin position="2"/>
        <end position="69"/>
    </location>
</feature>
<gene>
    <name evidence="5" type="ORF">DBV39_02900</name>
</gene>
<dbReference type="PROSITE" id="PS50949">
    <property type="entry name" value="HTH_GNTR"/>
    <property type="match status" value="1"/>
</dbReference>
<dbReference type="KEGG" id="boz:DBV39_02900"/>
<keyword evidence="1" id="KW-0805">Transcription regulation</keyword>
<proteinExistence type="predicted"/>
<evidence type="ECO:0000256" key="3">
    <source>
        <dbReference type="ARBA" id="ARBA00023163"/>
    </source>
</evidence>
<dbReference type="InterPro" id="IPR008920">
    <property type="entry name" value="TF_FadR/GntR_C"/>
</dbReference>
<dbReference type="PANTHER" id="PTHR43537:SF45">
    <property type="entry name" value="GNTR FAMILY REGULATORY PROTEIN"/>
    <property type="match status" value="1"/>
</dbReference>
<dbReference type="SUPFAM" id="SSF48008">
    <property type="entry name" value="GntR ligand-binding domain-like"/>
    <property type="match status" value="1"/>
</dbReference>
<evidence type="ECO:0000313" key="5">
    <source>
        <dbReference type="EMBL" id="AWB32841.1"/>
    </source>
</evidence>
<evidence type="ECO:0000256" key="1">
    <source>
        <dbReference type="ARBA" id="ARBA00023015"/>
    </source>
</evidence>
<dbReference type="GO" id="GO:0003700">
    <property type="term" value="F:DNA-binding transcription factor activity"/>
    <property type="evidence" value="ECO:0007669"/>
    <property type="project" value="InterPro"/>
</dbReference>
<reference evidence="5 6" key="1">
    <citation type="submission" date="2018-04" db="EMBL/GenBank/DDBJ databases">
        <title>Bordetella sp. HZ20 isolated from seawater.</title>
        <authorList>
            <person name="Sun C."/>
        </authorList>
    </citation>
    <scope>NUCLEOTIDE SEQUENCE [LARGE SCALE GENOMIC DNA]</scope>
    <source>
        <strain evidence="5 6">HZ20</strain>
    </source>
</reference>
<evidence type="ECO:0000313" key="6">
    <source>
        <dbReference type="Proteomes" id="UP000244571"/>
    </source>
</evidence>
<dbReference type="InterPro" id="IPR000524">
    <property type="entry name" value="Tscrpt_reg_HTH_GntR"/>
</dbReference>
<dbReference type="SUPFAM" id="SSF46785">
    <property type="entry name" value="Winged helix' DNA-binding domain"/>
    <property type="match status" value="1"/>
</dbReference>
<keyword evidence="6" id="KW-1185">Reference proteome</keyword>
<dbReference type="OrthoDB" id="8631299at2"/>
<organism evidence="5 6">
    <name type="scientific">Orrella marina</name>
    <dbReference type="NCBI Taxonomy" id="2163011"/>
    <lineage>
        <taxon>Bacteria</taxon>
        <taxon>Pseudomonadati</taxon>
        <taxon>Pseudomonadota</taxon>
        <taxon>Betaproteobacteria</taxon>
        <taxon>Burkholderiales</taxon>
        <taxon>Alcaligenaceae</taxon>
        <taxon>Orrella</taxon>
    </lineage>
</organism>
<evidence type="ECO:0000259" key="4">
    <source>
        <dbReference type="PROSITE" id="PS50949"/>
    </source>
</evidence>
<dbReference type="Pfam" id="PF00392">
    <property type="entry name" value="GntR"/>
    <property type="match status" value="1"/>
</dbReference>
<dbReference type="Proteomes" id="UP000244571">
    <property type="component" value="Chromosome"/>
</dbReference>
<dbReference type="PANTHER" id="PTHR43537">
    <property type="entry name" value="TRANSCRIPTIONAL REGULATOR, GNTR FAMILY"/>
    <property type="match status" value="1"/>
</dbReference>
<dbReference type="RefSeq" id="WP_108620282.1">
    <property type="nucleotide sequence ID" value="NZ_CP028901.1"/>
</dbReference>
<dbReference type="Gene3D" id="1.10.10.10">
    <property type="entry name" value="Winged helix-like DNA-binding domain superfamily/Winged helix DNA-binding domain"/>
    <property type="match status" value="1"/>
</dbReference>